<dbReference type="AlphaFoldDB" id="A0A6G9IB39"/>
<dbReference type="Proteomes" id="UP000501168">
    <property type="component" value="Chromosome"/>
</dbReference>
<proteinExistence type="predicted"/>
<dbReference type="InParanoid" id="A0A6G9IB39"/>
<gene>
    <name evidence="1" type="ORF">IPMB12_06935</name>
</gene>
<dbReference type="KEGG" id="orb:IPMB12_06935"/>
<dbReference type="EMBL" id="CP050253">
    <property type="protein sequence ID" value="QIQ21441.1"/>
    <property type="molecule type" value="Genomic_DNA"/>
</dbReference>
<organism evidence="1 2">
    <name type="scientific">Zophobihabitans entericus</name>
    <dbReference type="NCBI Taxonomy" id="1635327"/>
    <lineage>
        <taxon>Bacteria</taxon>
        <taxon>Pseudomonadati</taxon>
        <taxon>Pseudomonadota</taxon>
        <taxon>Gammaproteobacteria</taxon>
        <taxon>Orbales</taxon>
        <taxon>Orbaceae</taxon>
        <taxon>Zophobihabitans</taxon>
    </lineage>
</organism>
<evidence type="ECO:0000313" key="1">
    <source>
        <dbReference type="EMBL" id="QIQ21441.1"/>
    </source>
</evidence>
<evidence type="ECO:0000313" key="2">
    <source>
        <dbReference type="Proteomes" id="UP000501168"/>
    </source>
</evidence>
<name>A0A6G9IB39_9GAMM</name>
<dbReference type="RefSeq" id="WP_166916258.1">
    <property type="nucleotide sequence ID" value="NZ_CP050253.1"/>
</dbReference>
<accession>A0A6G9IB39</accession>
<keyword evidence="2" id="KW-1185">Reference proteome</keyword>
<sequence length="96" mass="10809">MLISYNSIAVLDKLSTQVLVVALDKAREEGFDPCDYYLYLAEGRDEIGEVYFAVTFSANEITGEFRGSPSEEGDPPSFTVYIKKSDKSFVKWSYSI</sequence>
<protein>
    <submittedName>
        <fullName evidence="1">Uncharacterized protein</fullName>
    </submittedName>
</protein>
<reference evidence="1 2" key="1">
    <citation type="submission" date="2020-03" db="EMBL/GenBank/DDBJ databases">
        <title>Complete genome sequence of Orbus sp. IPMB12 (BCRC 80908).</title>
        <authorList>
            <person name="Lo W.-S."/>
            <person name="Chang T.-H."/>
            <person name="Kuo C.-H."/>
        </authorList>
    </citation>
    <scope>NUCLEOTIDE SEQUENCE [LARGE SCALE GENOMIC DNA]</scope>
    <source>
        <strain evidence="1 2">IPMB12</strain>
    </source>
</reference>